<evidence type="ECO:0000256" key="17">
    <source>
        <dbReference type="SAM" id="MobiDB-lite"/>
    </source>
</evidence>
<dbReference type="InterPro" id="IPR013083">
    <property type="entry name" value="Znf_RING/FYVE/PHD"/>
</dbReference>
<dbReference type="GO" id="GO:1990112">
    <property type="term" value="C:RQC complex"/>
    <property type="evidence" value="ECO:0007669"/>
    <property type="project" value="UniProtKB-UniRule"/>
</dbReference>
<keyword evidence="12 15" id="KW-0833">Ubl conjugation pathway</keyword>
<evidence type="ECO:0000256" key="14">
    <source>
        <dbReference type="PROSITE-ProRule" id="PRU00175"/>
    </source>
</evidence>
<comment type="catalytic activity">
    <reaction evidence="1 15">
        <text>S-ubiquitinyl-[E2 ubiquitin-conjugating enzyme]-L-cysteine + [acceptor protein]-L-lysine = [E2 ubiquitin-conjugating enzyme]-L-cysteine + N(6)-ubiquitinyl-[acceptor protein]-L-lysine.</text>
        <dbReference type="EC" id="2.3.2.27"/>
    </reaction>
</comment>
<dbReference type="InterPro" id="IPR054476">
    <property type="entry name" value="Ltn1_N"/>
</dbReference>
<protein>
    <recommendedName>
        <fullName evidence="6 15">E3 ubiquitin-protein ligase listerin</fullName>
        <ecNumber evidence="5 15">2.3.2.27</ecNumber>
    </recommendedName>
    <alternativeName>
        <fullName evidence="15">RING-type E3 ubiquitin transferase listerin</fullName>
    </alternativeName>
</protein>
<evidence type="ECO:0000313" key="19">
    <source>
        <dbReference type="EMBL" id="OMP02354.1"/>
    </source>
</evidence>
<dbReference type="Pfam" id="PF23009">
    <property type="entry name" value="UBC_like"/>
    <property type="match status" value="1"/>
</dbReference>
<feature type="region of interest" description="Disordered" evidence="17">
    <location>
        <begin position="1"/>
        <end position="20"/>
    </location>
</feature>
<dbReference type="InterPro" id="IPR011016">
    <property type="entry name" value="Znf_RING-CH"/>
</dbReference>
<dbReference type="EC" id="2.3.2.27" evidence="5 15"/>
<dbReference type="GO" id="GO:0005829">
    <property type="term" value="C:cytosol"/>
    <property type="evidence" value="ECO:0007669"/>
    <property type="project" value="UniProtKB-SubCell"/>
</dbReference>
<evidence type="ECO:0000256" key="5">
    <source>
        <dbReference type="ARBA" id="ARBA00012483"/>
    </source>
</evidence>
<evidence type="ECO:0000256" key="6">
    <source>
        <dbReference type="ARBA" id="ARBA00017157"/>
    </source>
</evidence>
<dbReference type="Gene3D" id="1.25.10.10">
    <property type="entry name" value="Leucine-rich Repeat Variant"/>
    <property type="match status" value="1"/>
</dbReference>
<dbReference type="GO" id="GO:0072344">
    <property type="term" value="P:rescue of stalled ribosome"/>
    <property type="evidence" value="ECO:0007669"/>
    <property type="project" value="UniProtKB-UniRule"/>
</dbReference>
<dbReference type="InterPro" id="IPR054478">
    <property type="entry name" value="LTN1_UBC"/>
</dbReference>
<dbReference type="InterPro" id="IPR011989">
    <property type="entry name" value="ARM-like"/>
</dbReference>
<dbReference type="GO" id="GO:0043023">
    <property type="term" value="F:ribosomal large subunit binding"/>
    <property type="evidence" value="ECO:0007669"/>
    <property type="project" value="TreeGrafter"/>
</dbReference>
<feature type="coiled-coil region" evidence="16">
    <location>
        <begin position="722"/>
        <end position="749"/>
    </location>
</feature>
<comment type="pathway">
    <text evidence="3 15">Protein modification; protein ubiquitination.</text>
</comment>
<dbReference type="CDD" id="cd16491">
    <property type="entry name" value="RING-CH-C4HC3_LTN1"/>
    <property type="match status" value="1"/>
</dbReference>
<evidence type="ECO:0000256" key="8">
    <source>
        <dbReference type="ARBA" id="ARBA00022679"/>
    </source>
</evidence>
<evidence type="ECO:0000256" key="16">
    <source>
        <dbReference type="SAM" id="Coils"/>
    </source>
</evidence>
<keyword evidence="11 14" id="KW-0863">Zinc-finger</keyword>
<evidence type="ECO:0000256" key="3">
    <source>
        <dbReference type="ARBA" id="ARBA00004906"/>
    </source>
</evidence>
<dbReference type="FunFam" id="3.30.40.10:FF:000038">
    <property type="entry name" value="E3 ubiquitin-protein ligase listerin"/>
    <property type="match status" value="1"/>
</dbReference>
<dbReference type="Pfam" id="PF22999">
    <property type="entry name" value="LTN1_E3_ligase_6th"/>
    <property type="match status" value="1"/>
</dbReference>
<comment type="function">
    <text evidence="15">E3 ubiquitin-protein ligase. Component of the ribosome quality control complex (RQC), a ribosome-associated complex that mediates ubiquitination and extraction of incompletely synthesized nascent chains for proteasomal degradation.</text>
</comment>
<dbReference type="UniPathway" id="UPA00143"/>
<evidence type="ECO:0000256" key="2">
    <source>
        <dbReference type="ARBA" id="ARBA00004514"/>
    </source>
</evidence>
<dbReference type="GO" id="GO:0016567">
    <property type="term" value="P:protein ubiquitination"/>
    <property type="evidence" value="ECO:0007669"/>
    <property type="project" value="UniProtKB-UniPathway"/>
</dbReference>
<organism evidence="19 20">
    <name type="scientific">Corchorus olitorius</name>
    <dbReference type="NCBI Taxonomy" id="93759"/>
    <lineage>
        <taxon>Eukaryota</taxon>
        <taxon>Viridiplantae</taxon>
        <taxon>Streptophyta</taxon>
        <taxon>Embryophyta</taxon>
        <taxon>Tracheophyta</taxon>
        <taxon>Spermatophyta</taxon>
        <taxon>Magnoliopsida</taxon>
        <taxon>eudicotyledons</taxon>
        <taxon>Gunneridae</taxon>
        <taxon>Pentapetalae</taxon>
        <taxon>rosids</taxon>
        <taxon>malvids</taxon>
        <taxon>Malvales</taxon>
        <taxon>Malvaceae</taxon>
        <taxon>Grewioideae</taxon>
        <taxon>Apeibeae</taxon>
        <taxon>Corchorus</taxon>
    </lineage>
</organism>
<dbReference type="InterPro" id="IPR001841">
    <property type="entry name" value="Znf_RING"/>
</dbReference>
<dbReference type="Gene3D" id="3.30.40.10">
    <property type="entry name" value="Zinc/RING finger domain, C3HC4 (zinc finger)"/>
    <property type="match status" value="1"/>
</dbReference>
<dbReference type="GO" id="GO:1990116">
    <property type="term" value="P:ribosome-associated ubiquitin-dependent protein catabolic process"/>
    <property type="evidence" value="ECO:0007669"/>
    <property type="project" value="UniProtKB-UniRule"/>
</dbReference>
<dbReference type="SUPFAM" id="SSF57850">
    <property type="entry name" value="RING/U-box"/>
    <property type="match status" value="1"/>
</dbReference>
<dbReference type="SUPFAM" id="SSF48371">
    <property type="entry name" value="ARM repeat"/>
    <property type="match status" value="1"/>
</dbReference>
<reference evidence="20" key="1">
    <citation type="submission" date="2013-09" db="EMBL/GenBank/DDBJ databases">
        <title>Corchorus olitorius genome sequencing.</title>
        <authorList>
            <person name="Alam M."/>
            <person name="Haque M.S."/>
            <person name="Islam M.S."/>
            <person name="Emdad E.M."/>
            <person name="Islam M.M."/>
            <person name="Ahmed B."/>
            <person name="Halim A."/>
            <person name="Hossen Q.M.M."/>
            <person name="Hossain M.Z."/>
            <person name="Ahmed R."/>
            <person name="Khan M.M."/>
            <person name="Islam R."/>
            <person name="Rashid M.M."/>
            <person name="Khan S.A."/>
            <person name="Rahman M.S."/>
            <person name="Alam M."/>
            <person name="Yahiya A.S."/>
            <person name="Khan M.S."/>
            <person name="Azam M.S."/>
            <person name="Haque T."/>
            <person name="Lashkar M.Z.H."/>
            <person name="Akhand A.I."/>
            <person name="Morshed G."/>
            <person name="Roy S."/>
            <person name="Uddin K.S."/>
            <person name="Rabeya T."/>
            <person name="Hossain A.S."/>
            <person name="Chowdhury A."/>
            <person name="Snigdha A.R."/>
            <person name="Mortoza M.S."/>
            <person name="Matin S.A."/>
            <person name="Hoque S.M.E."/>
            <person name="Islam M.K."/>
            <person name="Roy D.K."/>
            <person name="Haider R."/>
            <person name="Moosa M.M."/>
            <person name="Elias S.M."/>
            <person name="Hasan A.M."/>
            <person name="Jahan S."/>
            <person name="Shafiuddin M."/>
            <person name="Mahmood N."/>
            <person name="Shommy N.S."/>
        </authorList>
    </citation>
    <scope>NUCLEOTIDE SEQUENCE [LARGE SCALE GENOMIC DNA]</scope>
    <source>
        <strain evidence="20">cv. O-4</strain>
    </source>
</reference>
<dbReference type="STRING" id="93759.A0A1R3K5M2"/>
<gene>
    <name evidence="19" type="ORF">COLO4_11172</name>
</gene>
<name>A0A1R3K5M2_9ROSI</name>
<keyword evidence="9 15" id="KW-0479">Metal-binding</keyword>
<comment type="caution">
    <text evidence="19">The sequence shown here is derived from an EMBL/GenBank/DDBJ whole genome shotgun (WGS) entry which is preliminary data.</text>
</comment>
<comment type="subunit">
    <text evidence="15">Component of the ribosome quality control complex (RQC).</text>
</comment>
<accession>A0A1R3K5M2</accession>
<keyword evidence="16" id="KW-0175">Coiled coil</keyword>
<evidence type="ECO:0000256" key="12">
    <source>
        <dbReference type="ARBA" id="ARBA00022786"/>
    </source>
</evidence>
<evidence type="ECO:0000256" key="1">
    <source>
        <dbReference type="ARBA" id="ARBA00000900"/>
    </source>
</evidence>
<keyword evidence="20" id="KW-1185">Reference proteome</keyword>
<comment type="similarity">
    <text evidence="4 15">Belongs to the LTN1 family.</text>
</comment>
<evidence type="ECO:0000256" key="4">
    <source>
        <dbReference type="ARBA" id="ARBA00007997"/>
    </source>
</evidence>
<comment type="subcellular location">
    <subcellularLocation>
        <location evidence="2">Cytoplasm</location>
        <location evidence="2">Cytosol</location>
    </subcellularLocation>
</comment>
<dbReference type="InterPro" id="IPR054477">
    <property type="entry name" value="LTN1_E3_ligase_6th"/>
</dbReference>
<dbReference type="OrthoDB" id="6108at2759"/>
<keyword evidence="7" id="KW-0963">Cytoplasm</keyword>
<dbReference type="InterPro" id="IPR039795">
    <property type="entry name" value="LTN1/Rkr1"/>
</dbReference>
<evidence type="ECO:0000256" key="13">
    <source>
        <dbReference type="ARBA" id="ARBA00022833"/>
    </source>
</evidence>
<dbReference type="PANTHER" id="PTHR12389:SF0">
    <property type="entry name" value="E3 UBIQUITIN-PROTEIN LIGASE LISTERIN"/>
    <property type="match status" value="1"/>
</dbReference>
<proteinExistence type="inferred from homology"/>
<dbReference type="Pfam" id="PF22958">
    <property type="entry name" value="Ltn1_1st"/>
    <property type="match status" value="1"/>
</dbReference>
<evidence type="ECO:0000256" key="11">
    <source>
        <dbReference type="ARBA" id="ARBA00022771"/>
    </source>
</evidence>
<keyword evidence="13 15" id="KW-0862">Zinc</keyword>
<dbReference type="GO" id="GO:0008270">
    <property type="term" value="F:zinc ion binding"/>
    <property type="evidence" value="ECO:0007669"/>
    <property type="project" value="UniProtKB-KW"/>
</dbReference>
<evidence type="ECO:0000313" key="20">
    <source>
        <dbReference type="Proteomes" id="UP000187203"/>
    </source>
</evidence>
<dbReference type="GO" id="GO:0061630">
    <property type="term" value="F:ubiquitin protein ligase activity"/>
    <property type="evidence" value="ECO:0007669"/>
    <property type="project" value="UniProtKB-UniRule"/>
</dbReference>
<keyword evidence="8 15" id="KW-0808">Transferase</keyword>
<feature type="compositionally biased region" description="Basic and acidic residues" evidence="17">
    <location>
        <begin position="1"/>
        <end position="10"/>
    </location>
</feature>
<feature type="domain" description="RING-type" evidence="18">
    <location>
        <begin position="1866"/>
        <end position="1913"/>
    </location>
</feature>
<evidence type="ECO:0000256" key="9">
    <source>
        <dbReference type="ARBA" id="ARBA00022723"/>
    </source>
</evidence>
<evidence type="ECO:0000256" key="10">
    <source>
        <dbReference type="ARBA" id="ARBA00022737"/>
    </source>
</evidence>
<keyword evidence="10" id="KW-0677">Repeat</keyword>
<dbReference type="InterPro" id="IPR016024">
    <property type="entry name" value="ARM-type_fold"/>
</dbReference>
<dbReference type="PANTHER" id="PTHR12389">
    <property type="entry name" value="ZINC FINGER PROTEIN 294"/>
    <property type="match status" value="1"/>
</dbReference>
<evidence type="ECO:0000259" key="18">
    <source>
        <dbReference type="PROSITE" id="PS50089"/>
    </source>
</evidence>
<dbReference type="InterPro" id="IPR039804">
    <property type="entry name" value="RING-CH-C4HC3_LTN1"/>
</dbReference>
<evidence type="ECO:0000256" key="15">
    <source>
        <dbReference type="RuleBase" id="RU367090"/>
    </source>
</evidence>
<sequence>MGKQKGEGGRSKARPSSSSLAASLLPSVSSAATVGFGGYVGGSRFDSSLSSEDSSPFLDIDSEVAQHLKRLARKDPTTKLKALTILSTLLKQKSGKEIVPMIPQWAFEYKKLLLDYNREVRRATHETMTNIVTAVGRDLAPHLKSLMGPWWFSQFDPSSEVSQAAKRSLQAAFPAQERRLDAIILCTTEIFMYLEENLKLTPQNLSDKAVALDELQEMHLQRGYVTIQDFEAMHVETVISSSLLALATLLDVLVSVQIERPGFESVSAEPKHASKARATAISFSEKLFSTHKYFLEFLKSESPAIRSATYSVLRSFIKNIPQAFDDKNMKTLAAEVLGAFQEKDPSCHSSMWEAILLFSNRFPDSWTTLDVQKTVLKRFWSFIRNGCFGSQQVSYPALVLLLDGIPSKALSGDRFFLDFFHNLWAGRNPVHSSNVDRLAFFQAFRECFLWGLNNASRFCDSVDSINHFRITLIDKILVELLWQDYLSSVSSKDQDSDQPLHGKTMETHYIKYPTNYLQELGKCIVDILSGLYLLEKDLLSSFCVAFQETCLGLLQENVVAEQPTSNIEPIINLLLLVDRHAKQKGESWPLPHLVVPMLAKSFPLVRSLDSPGGVRLLSISVSIFGARKVLKVLFTDNDGLPSGSSHEKDGELKQECFLQVYKETFVPWCLHGHNFGTSARLDLLLALLDDECFSEQWHAIITYAIDLVKSKVELGSMYSNHLAVLAMLLEKARNELRRRKREEDSFNRLGSVPDHWHHELLESTVVSVALSLPPFGTSDAQLVCSVLGSAAEGNLDSFVSRKSVILIFKEVLRKLVSFILDSSFNSVKLAGALFTSVENCLGLERKNSSNVIDMAHFALEILEGSFFCLRELDEESDLVSSISAAVFIIDWEYRMTLAVDDPLDDESRKNIKLRLDICELAHSYQFKIRNLWKSFSGNVRKGIRSILACSIRSCIKEDEIETNKIVSLCYLMMIDVLECLCQDKYEEQSLLDHLLSEGDMWPCWITPDFGSLKVPARSDAEEVYESMQASGNYKFVSLVDKLISKLGFEKVIAGDDIEISPFTAEDKTNNEVIARSWLAAEMLCTWKWPGGSAATSFFPLLISFAKSRNYSSYERFLNSIFNILLDGALIHGENGAQSSLNAWPTLVEDMEDIKEPFLRALVSFLFTLLKENIWGTEKAIILFQLLVNKLLIGEAVNTNCLRILPPILSVLVPTLYQRGLKSGGCTNTADMPDTLDENLMQNTIKSWLQRVLSFPPLVTWKTGQDMEEWFNLVFSCYPIRAVGGSEVMKLDRNIDHEERILLLDLFRKQRHDNSRSIAANQLPVVQMFLSKLMVISVRCCWKELDEEDWEFLFSHIRGWIESAVVMMEEIAENVNDAITENSSSNNGDLIKKLEQIVLVSDLSLMNVTKNSLISFSFFSGLLEVQLTEDTDDVNPLRTEKWDPIKNQILESILRLFFSTGIAEAIAGSYSHEAASIVSASRLHHQSFWELVASSVIKSPAHTRDEAVKSVELWGLSKGPICSLYGILFTSRPIPSLQLAAYAVLSMDPVSKLAVFDEGSARHLDVDSTSHQESGHLDLSAEENIHLTKELSHMIEKLPYDVLDMDLAAEQRVHVFLAWSLLLSHLSSLPSLSPPRERLVQYIQNYANPLILDCLFQHLPSDLCLMHILKKKDGELPSVLSEAATAATRSITSGSLFFSVESLWPIDTLKMASFAGAIYGLMLRLLPAYVRGWFSDLRDRSTSSLIESFTRAWCSPPLVANELSLIKTANFADENFSVSVSKSANEVVATYTKDETGMDLIIRLPASYPLRPVDVDCMRSLGISEVKQRKWLMSMMMFVRNQNGALAEAIRIWKRNFDKEFEGVEECPICYSVIHTANHSLPRLACKTCKHKFHAACLYKWFSTSHKSSCPLCQSPF</sequence>
<dbReference type="Pfam" id="PF13639">
    <property type="entry name" value="zf-RING_2"/>
    <property type="match status" value="1"/>
</dbReference>
<dbReference type="SMART" id="SM00184">
    <property type="entry name" value="RING"/>
    <property type="match status" value="1"/>
</dbReference>
<dbReference type="Proteomes" id="UP000187203">
    <property type="component" value="Unassembled WGS sequence"/>
</dbReference>
<dbReference type="PROSITE" id="PS50089">
    <property type="entry name" value="ZF_RING_2"/>
    <property type="match status" value="1"/>
</dbReference>
<dbReference type="SMART" id="SM00744">
    <property type="entry name" value="RINGv"/>
    <property type="match status" value="1"/>
</dbReference>
<evidence type="ECO:0000256" key="7">
    <source>
        <dbReference type="ARBA" id="ARBA00022490"/>
    </source>
</evidence>
<dbReference type="EMBL" id="AWUE01014647">
    <property type="protein sequence ID" value="OMP02354.1"/>
    <property type="molecule type" value="Genomic_DNA"/>
</dbReference>